<dbReference type="KEGG" id="dho:Dia5BBH33_19140"/>
<protein>
    <submittedName>
        <fullName evidence="3">Transcriptional regulator</fullName>
    </submittedName>
</protein>
<keyword evidence="4" id="KW-1185">Reference proteome</keyword>
<dbReference type="InterPro" id="IPR048068">
    <property type="entry name" value="LarA-like"/>
</dbReference>
<dbReference type="Proteomes" id="UP000320585">
    <property type="component" value="Chromosome"/>
</dbReference>
<dbReference type="Gene3D" id="3.40.50.11440">
    <property type="match status" value="1"/>
</dbReference>
<dbReference type="GO" id="GO:0050043">
    <property type="term" value="F:lactate racemase activity"/>
    <property type="evidence" value="ECO:0007669"/>
    <property type="project" value="InterPro"/>
</dbReference>
<feature type="domain" description="Lactate racemase C-terminal" evidence="2">
    <location>
        <begin position="282"/>
        <end position="430"/>
    </location>
</feature>
<dbReference type="Pfam" id="PF09861">
    <property type="entry name" value="Lar_N"/>
    <property type="match status" value="1"/>
</dbReference>
<dbReference type="EMBL" id="AP019697">
    <property type="protein sequence ID" value="BBK25979.1"/>
    <property type="molecule type" value="Genomic_DNA"/>
</dbReference>
<dbReference type="GeneID" id="92717122"/>
<sequence length="435" mass="47835">MSLKEFKLAYGHGTQSVMLPEEHISDVLEGVPTPACDVKEATIECMRHPIGAEPLHDLVKKGDKVCLVVADITRAWNRASEFTVHVVNELNDAGIPDDDIYIVFAQGTHRVHTDEENVTCVGEEVASRIKMYQHVSTDKSMLTHVGTTTRGTDVWIDTRVVEADKVILINAISTHDMAGFGGGRKLILPGVAGFETVQQNHCHALGPTVGSGLNPDAALLKIAGNPVSEDMQEACDMIAPCFLVHSVINAEGEISSMVGGDPYKAWLEGTREIYRMQKVRMKAQTDVTIVSAGGYPKDTNLYQGTKCYTTAEIATKKGGIIITMIEAEDVQEPPAYLGSFKYKNLTEMEEGLRACFTIPLFVAFENLITAMTHTVYIVTRPENFDILRERTHQIPVATVEEAWELAKKQLAEEGKEDYTINVIPQGSAIVPYVEE</sequence>
<dbReference type="Gene3D" id="3.90.226.30">
    <property type="match status" value="1"/>
</dbReference>
<dbReference type="Pfam" id="PF21113">
    <property type="entry name" value="LarA_C"/>
    <property type="match status" value="1"/>
</dbReference>
<evidence type="ECO:0000259" key="2">
    <source>
        <dbReference type="Pfam" id="PF21113"/>
    </source>
</evidence>
<name>A0A8D4UW40_9FIRM</name>
<reference evidence="4" key="1">
    <citation type="submission" date="2019-05" db="EMBL/GenBank/DDBJ databases">
        <title>Complete genome sequencing of Dialister sp. strain 5BBH33.</title>
        <authorList>
            <person name="Sakamoto M."/>
            <person name="Murakami T."/>
            <person name="Mori H."/>
        </authorList>
    </citation>
    <scope>NUCLEOTIDE SEQUENCE [LARGE SCALE GENOMIC DNA]</scope>
    <source>
        <strain evidence="4">5BBH33</strain>
    </source>
</reference>
<evidence type="ECO:0000259" key="1">
    <source>
        <dbReference type="Pfam" id="PF09861"/>
    </source>
</evidence>
<gene>
    <name evidence="3" type="ORF">Dia5BBH33_19140</name>
</gene>
<accession>A0A8D4UW40</accession>
<dbReference type="InterPro" id="IPR047926">
    <property type="entry name" value="Ni_dep_LarA"/>
</dbReference>
<dbReference type="OrthoDB" id="9770545at2"/>
<dbReference type="PANTHER" id="PTHR33171:SF17">
    <property type="entry name" value="LARA-LIKE N-TERMINAL DOMAIN-CONTAINING PROTEIN"/>
    <property type="match status" value="1"/>
</dbReference>
<dbReference type="AlphaFoldDB" id="A0A8D4UW40"/>
<evidence type="ECO:0000313" key="4">
    <source>
        <dbReference type="Proteomes" id="UP000320585"/>
    </source>
</evidence>
<organism evidence="3 4">
    <name type="scientific">Dialister hominis</name>
    <dbReference type="NCBI Taxonomy" id="2582419"/>
    <lineage>
        <taxon>Bacteria</taxon>
        <taxon>Bacillati</taxon>
        <taxon>Bacillota</taxon>
        <taxon>Negativicutes</taxon>
        <taxon>Veillonellales</taxon>
        <taxon>Veillonellaceae</taxon>
        <taxon>Dialister</taxon>
    </lineage>
</organism>
<evidence type="ECO:0000313" key="3">
    <source>
        <dbReference type="EMBL" id="BBK25979.1"/>
    </source>
</evidence>
<dbReference type="InterPro" id="IPR018657">
    <property type="entry name" value="LarA-like_N"/>
</dbReference>
<feature type="domain" description="LarA-like N-terminal" evidence="1">
    <location>
        <begin position="10"/>
        <end position="205"/>
    </location>
</feature>
<dbReference type="InterPro" id="IPR048520">
    <property type="entry name" value="LarA_C"/>
</dbReference>
<dbReference type="NCBIfam" id="NF033504">
    <property type="entry name" value="Ni_dep_LarA"/>
    <property type="match status" value="1"/>
</dbReference>
<dbReference type="RefSeq" id="WP_144269234.1">
    <property type="nucleotide sequence ID" value="NZ_AP019697.1"/>
</dbReference>
<dbReference type="PANTHER" id="PTHR33171">
    <property type="entry name" value="LAR_N DOMAIN-CONTAINING PROTEIN"/>
    <property type="match status" value="1"/>
</dbReference>
<proteinExistence type="predicted"/>
<dbReference type="InterPro" id="IPR043166">
    <property type="entry name" value="LarA-like_C"/>
</dbReference>